<proteinExistence type="predicted"/>
<evidence type="ECO:0000256" key="1">
    <source>
        <dbReference type="SAM" id="MobiDB-lite"/>
    </source>
</evidence>
<name>A0A6J5NPU8_9CAUD</name>
<feature type="compositionally biased region" description="Basic and acidic residues" evidence="1">
    <location>
        <begin position="107"/>
        <end position="125"/>
    </location>
</feature>
<evidence type="ECO:0000313" key="2">
    <source>
        <dbReference type="EMBL" id="CAB4159796.1"/>
    </source>
</evidence>
<protein>
    <submittedName>
        <fullName evidence="2">Uncharacterized protein</fullName>
    </submittedName>
</protein>
<accession>A0A6J5NPU8</accession>
<feature type="compositionally biased region" description="Low complexity" evidence="1">
    <location>
        <begin position="155"/>
        <end position="164"/>
    </location>
</feature>
<gene>
    <name evidence="2" type="ORF">UFOVP726_24</name>
</gene>
<sequence length="294" mass="31103">MKRPAFQFYPGDWRNDLALRKCSLAARGMWVEIMCIAHECEPYGTLRHNGEPLRADDIAGLVGMCSPREAKALIDELVRKGVAKLDADGVIYSKRMVRDEEIRNARAEGGKAGGEHGAKGAEHGVKGGRPTGPKGVGKGGSETPLPTAEKPPPSSSSSTSTSSPDGEEKEKVDAAAPTAPPPAPPLKAKDLEAEGVDPQAAADWLALRKAKRLPLTLTAWEDTKAEGLKAGLTPPQTVAKAVANNWAGFKAAWLQRDGVVTPLHPAGPVSKPDAVAMHNAAVGLRFLERVETKP</sequence>
<dbReference type="EMBL" id="LR796695">
    <property type="protein sequence ID" value="CAB4159796.1"/>
    <property type="molecule type" value="Genomic_DNA"/>
</dbReference>
<reference evidence="2" key="1">
    <citation type="submission" date="2020-04" db="EMBL/GenBank/DDBJ databases">
        <authorList>
            <person name="Chiriac C."/>
            <person name="Salcher M."/>
            <person name="Ghai R."/>
            <person name="Kavagutti S V."/>
        </authorList>
    </citation>
    <scope>NUCLEOTIDE SEQUENCE</scope>
</reference>
<feature type="compositionally biased region" description="Gly residues" evidence="1">
    <location>
        <begin position="127"/>
        <end position="140"/>
    </location>
</feature>
<organism evidence="2">
    <name type="scientific">uncultured Caudovirales phage</name>
    <dbReference type="NCBI Taxonomy" id="2100421"/>
    <lineage>
        <taxon>Viruses</taxon>
        <taxon>Duplodnaviria</taxon>
        <taxon>Heunggongvirae</taxon>
        <taxon>Uroviricota</taxon>
        <taxon>Caudoviricetes</taxon>
        <taxon>Peduoviridae</taxon>
        <taxon>Maltschvirus</taxon>
        <taxon>Maltschvirus maltsch</taxon>
    </lineage>
</organism>
<feature type="region of interest" description="Disordered" evidence="1">
    <location>
        <begin position="107"/>
        <end position="191"/>
    </location>
</feature>